<dbReference type="EC" id="2.7.1.49" evidence="2"/>
<dbReference type="CDD" id="cd01169">
    <property type="entry name" value="HMPP_kinase"/>
    <property type="match status" value="1"/>
</dbReference>
<dbReference type="GO" id="GO:0008972">
    <property type="term" value="F:phosphomethylpyrimidine kinase activity"/>
    <property type="evidence" value="ECO:0007669"/>
    <property type="project" value="InterPro"/>
</dbReference>
<comment type="caution">
    <text evidence="4">The sequence shown here is derived from an EMBL/GenBank/DDBJ whole genome shotgun (WGS) entry which is preliminary data.</text>
</comment>
<dbReference type="Gene3D" id="3.40.1190.20">
    <property type="match status" value="1"/>
</dbReference>
<dbReference type="SUPFAM" id="SSF53613">
    <property type="entry name" value="Ribokinase-like"/>
    <property type="match status" value="1"/>
</dbReference>
<dbReference type="GO" id="GO:0009229">
    <property type="term" value="P:thiamine diphosphate biosynthetic process"/>
    <property type="evidence" value="ECO:0007669"/>
    <property type="project" value="UniProtKB-UniPathway"/>
</dbReference>
<keyword evidence="4" id="KW-0808">Transferase</keyword>
<dbReference type="EMBL" id="WIXJ01000003">
    <property type="protein sequence ID" value="MQY51517.1"/>
    <property type="molecule type" value="Genomic_DNA"/>
</dbReference>
<protein>
    <recommendedName>
        <fullName evidence="2">hydroxymethylpyrimidine kinase</fullName>
        <ecNumber evidence="2">2.7.1.49</ecNumber>
    </recommendedName>
</protein>
<dbReference type="PANTHER" id="PTHR20858:SF17">
    <property type="entry name" value="HYDROXYMETHYLPYRIMIDINE_PHOSPHOMETHYLPYRIMIDINE KINASE THI20-RELATED"/>
    <property type="match status" value="1"/>
</dbReference>
<reference evidence="4 5" key="1">
    <citation type="submission" date="2019-10" db="EMBL/GenBank/DDBJ databases">
        <title>Whole-genome sequence of the purple nonsulfur photosynthetic bacterium Rhodocyclus tenuis.</title>
        <authorList>
            <person name="Kyndt J.A."/>
            <person name="Meyer T.E."/>
        </authorList>
    </citation>
    <scope>NUCLEOTIDE SEQUENCE [LARGE SCALE GENOMIC DNA]</scope>
    <source>
        <strain evidence="4 5">DSM 110</strain>
    </source>
</reference>
<organism evidence="4 5">
    <name type="scientific">Rhodocyclus tenuis</name>
    <name type="common">Rhodospirillum tenue</name>
    <dbReference type="NCBI Taxonomy" id="1066"/>
    <lineage>
        <taxon>Bacteria</taxon>
        <taxon>Pseudomonadati</taxon>
        <taxon>Pseudomonadota</taxon>
        <taxon>Betaproteobacteria</taxon>
        <taxon>Rhodocyclales</taxon>
        <taxon>Rhodocyclaceae</taxon>
        <taxon>Rhodocyclus</taxon>
    </lineage>
</organism>
<name>A0A6L5JVW3_RHOTE</name>
<evidence type="ECO:0000256" key="1">
    <source>
        <dbReference type="ARBA" id="ARBA00004948"/>
    </source>
</evidence>
<feature type="domain" description="Pyridoxamine kinase/Phosphomethylpyrimidine kinase" evidence="3">
    <location>
        <begin position="18"/>
        <end position="264"/>
    </location>
</feature>
<dbReference type="InterPro" id="IPR013749">
    <property type="entry name" value="PM/HMP-P_kinase-1"/>
</dbReference>
<proteinExistence type="predicted"/>
<dbReference type="PANTHER" id="PTHR20858">
    <property type="entry name" value="PHOSPHOMETHYLPYRIMIDINE KINASE"/>
    <property type="match status" value="1"/>
</dbReference>
<keyword evidence="4" id="KW-0418">Kinase</keyword>
<dbReference type="InterPro" id="IPR004399">
    <property type="entry name" value="HMP/HMP-P_kinase_dom"/>
</dbReference>
<dbReference type="GO" id="GO:0009228">
    <property type="term" value="P:thiamine biosynthetic process"/>
    <property type="evidence" value="ECO:0007669"/>
    <property type="project" value="InterPro"/>
</dbReference>
<evidence type="ECO:0000313" key="5">
    <source>
        <dbReference type="Proteomes" id="UP000480275"/>
    </source>
</evidence>
<dbReference type="GO" id="GO:0008902">
    <property type="term" value="F:hydroxymethylpyrimidine kinase activity"/>
    <property type="evidence" value="ECO:0007669"/>
    <property type="project" value="UniProtKB-EC"/>
</dbReference>
<dbReference type="UniPathway" id="UPA00060">
    <property type="reaction ID" value="UER00138"/>
</dbReference>
<gene>
    <name evidence="4" type="ORF">GHK24_06985</name>
</gene>
<dbReference type="Proteomes" id="UP000480275">
    <property type="component" value="Unassembled WGS sequence"/>
</dbReference>
<accession>A0A6L5JVW3</accession>
<sequence>MDQHSAPPPIVLSFAASDPTGGAGVQADLLTLAANGCHPLSVLTAITVQDSMGVDGVLPIDADWVEEQARTLLADMPVAAFKIGVTGGVENIAAIAGIIADYPDIPVVLDPVLASGRGDELADEDGIGALRELLLPLTTVLTPNSLEARRLLDDEDEPPLPDAGEPSLSDCAARLVGCGCRYVLITGTHENTAEVVNTLYGATGYLRRDTWPRLPGVYHGSGCTLASAIAAALARGLPIEEAVRVAQSFTWQTLAAGFRPGMGQFIPDRFYAQRGRVSPAATDDHA</sequence>
<comment type="pathway">
    <text evidence="1">Cofactor biosynthesis; thiamine diphosphate biosynthesis.</text>
</comment>
<dbReference type="InterPro" id="IPR029056">
    <property type="entry name" value="Ribokinase-like"/>
</dbReference>
<evidence type="ECO:0000313" key="4">
    <source>
        <dbReference type="EMBL" id="MQY51517.1"/>
    </source>
</evidence>
<evidence type="ECO:0000259" key="3">
    <source>
        <dbReference type="Pfam" id="PF08543"/>
    </source>
</evidence>
<dbReference type="Pfam" id="PF08543">
    <property type="entry name" value="Phos_pyr_kin"/>
    <property type="match status" value="1"/>
</dbReference>
<evidence type="ECO:0000256" key="2">
    <source>
        <dbReference type="ARBA" id="ARBA00012135"/>
    </source>
</evidence>
<dbReference type="OrthoDB" id="9810880at2"/>
<dbReference type="GO" id="GO:0005829">
    <property type="term" value="C:cytosol"/>
    <property type="evidence" value="ECO:0007669"/>
    <property type="project" value="TreeGrafter"/>
</dbReference>
<dbReference type="AlphaFoldDB" id="A0A6L5JVW3"/>